<accession>A0ABW8XU97</accession>
<protein>
    <submittedName>
        <fullName evidence="6">Family 43 glycosylhydrolase</fullName>
    </submittedName>
</protein>
<evidence type="ECO:0000256" key="4">
    <source>
        <dbReference type="ARBA" id="ARBA00023277"/>
    </source>
</evidence>
<dbReference type="PANTHER" id="PTHR43772">
    <property type="entry name" value="ENDO-1,4-BETA-XYLANASE"/>
    <property type="match status" value="1"/>
</dbReference>
<comment type="caution">
    <text evidence="6">The sequence shown here is derived from an EMBL/GenBank/DDBJ whole genome shotgun (WGS) entry which is preliminary data.</text>
</comment>
<dbReference type="RefSeq" id="WP_408081618.1">
    <property type="nucleotide sequence ID" value="NZ_JBELQA010000005.1"/>
</dbReference>
<dbReference type="PROSITE" id="PS51257">
    <property type="entry name" value="PROKAR_LIPOPROTEIN"/>
    <property type="match status" value="1"/>
</dbReference>
<keyword evidence="4" id="KW-0119">Carbohydrate metabolism</keyword>
<name>A0ABW8XU97_9FLAO</name>
<keyword evidence="3" id="KW-0378">Hydrolase</keyword>
<dbReference type="InterPro" id="IPR023296">
    <property type="entry name" value="Glyco_hydro_beta-prop_sf"/>
</dbReference>
<comment type="similarity">
    <text evidence="1">Belongs to the glycosyl hydrolase 43 family.</text>
</comment>
<keyword evidence="2" id="KW-0858">Xylan degradation</keyword>
<dbReference type="CDD" id="cd18828">
    <property type="entry name" value="GH43_BT3675-like"/>
    <property type="match status" value="1"/>
</dbReference>
<reference evidence="6 7" key="1">
    <citation type="submission" date="2024-06" db="EMBL/GenBank/DDBJ databases">
        <authorList>
            <person name="Kaempfer P."/>
            <person name="Viver T."/>
        </authorList>
    </citation>
    <scope>NUCLEOTIDE SEQUENCE [LARGE SCALE GENOMIC DNA]</scope>
    <source>
        <strain evidence="6 7">ST-87</strain>
    </source>
</reference>
<dbReference type="Gene3D" id="2.60.40.2340">
    <property type="match status" value="1"/>
</dbReference>
<dbReference type="EMBL" id="JBELQA010000005">
    <property type="protein sequence ID" value="MFL9831147.1"/>
    <property type="molecule type" value="Genomic_DNA"/>
</dbReference>
<evidence type="ECO:0000256" key="5">
    <source>
        <dbReference type="ARBA" id="ARBA00023295"/>
    </source>
</evidence>
<keyword evidence="7" id="KW-1185">Reference proteome</keyword>
<dbReference type="Proteomes" id="UP001629260">
    <property type="component" value="Unassembled WGS sequence"/>
</dbReference>
<dbReference type="Pfam" id="PF04616">
    <property type="entry name" value="Glyco_hydro_43"/>
    <property type="match status" value="2"/>
</dbReference>
<keyword evidence="2" id="KW-0624">Polysaccharide degradation</keyword>
<evidence type="ECO:0000256" key="1">
    <source>
        <dbReference type="ARBA" id="ARBA00009865"/>
    </source>
</evidence>
<dbReference type="CDD" id="cd08983">
    <property type="entry name" value="GH43_Bt3655-like"/>
    <property type="match status" value="1"/>
</dbReference>
<evidence type="ECO:0000313" key="6">
    <source>
        <dbReference type="EMBL" id="MFL9831147.1"/>
    </source>
</evidence>
<dbReference type="InterPro" id="IPR006710">
    <property type="entry name" value="Glyco_hydro_43"/>
</dbReference>
<sequence length="721" mass="81134">MKQIKSAFLIISVSLILVLFFSCSSTKKTVVKENNSAYLFVYFTGNAKTDEAIRFAISNNGYNFYALNGNQPVIASETISTTGGVRDPHILRGADGTFYMTVTDLQTANGWENQSIVLLKSADLVNWTSSKVDVSKVFENFEDVKRVWAPQTIYDTKAKKYMVYFSMLQPGGTDIVYYAYANKDFTALETAPQQLFYSPINRSCIDADIIEKDGKFHLFMKTEDEKDKGIKVAVSDKLTSGYVLQEGYVDQTSESVEGSGVFKLNNSDTYILMYDMYRKGKYQFTSSTDLKNFKVIDENVSMDFHPRHGTVLPITKTEADALIAKFGWTPNEEILKTKSEAVKQNNVIIDAENKKILLPVKNGTDLTYFNPEFKTNAGLLVSPSAPQDFSQKAVKYDFELEGLTKASYDVEVAVRNNPALAGYYADPEILYSNKDKRFHLYPTSDGFDSWSGYYFKSFSSANLVDWTDDGVILDFKKDVSWTDKNAWAPAAAEKKINGQYKYFFYYTGEAKIGVAVSDNPQGPFTDIGKPLIATKPNGITRGQVIDPDVFNDPVSGKSYLYWGNGFMVGAELNDDMISLKENTLTVLKPDGTFREGTEVFYRKGKYYFLWSQDDTRSENYRVRYATSDSPLGNFTIPKNNLILAKDPSLGIYGTGHNSVIQIPGTDEWYIVYHRFTIPKGITMGRAAGFNREVCIDRLYFDEEGNIIAVKPTLEGIQPLKK</sequence>
<evidence type="ECO:0000256" key="3">
    <source>
        <dbReference type="ARBA" id="ARBA00022801"/>
    </source>
</evidence>
<dbReference type="PANTHER" id="PTHR43772:SF2">
    <property type="entry name" value="PUTATIVE (AFU_ORTHOLOGUE AFUA_2G04480)-RELATED"/>
    <property type="match status" value="1"/>
</dbReference>
<dbReference type="InterPro" id="IPR052176">
    <property type="entry name" value="Glycosyl_Hydrlase_43_Enz"/>
</dbReference>
<dbReference type="SUPFAM" id="SSF75005">
    <property type="entry name" value="Arabinanase/levansucrase/invertase"/>
    <property type="match status" value="2"/>
</dbReference>
<organism evidence="6 7">
    <name type="scientific">Flavobacterium plantiphilum</name>
    <dbReference type="NCBI Taxonomy" id="3163297"/>
    <lineage>
        <taxon>Bacteria</taxon>
        <taxon>Pseudomonadati</taxon>
        <taxon>Bacteroidota</taxon>
        <taxon>Flavobacteriia</taxon>
        <taxon>Flavobacteriales</taxon>
        <taxon>Flavobacteriaceae</taxon>
        <taxon>Flavobacterium</taxon>
    </lineage>
</organism>
<evidence type="ECO:0000256" key="2">
    <source>
        <dbReference type="ARBA" id="ARBA00022651"/>
    </source>
</evidence>
<dbReference type="Gene3D" id="2.115.10.20">
    <property type="entry name" value="Glycosyl hydrolase domain, family 43"/>
    <property type="match status" value="2"/>
</dbReference>
<evidence type="ECO:0000313" key="7">
    <source>
        <dbReference type="Proteomes" id="UP001629260"/>
    </source>
</evidence>
<keyword evidence="5" id="KW-0326">Glycosidase</keyword>
<proteinExistence type="inferred from homology"/>
<gene>
    <name evidence="6" type="ORF">ABS764_09835</name>
</gene>